<reference evidence="2" key="4">
    <citation type="submission" date="2019-03" db="UniProtKB">
        <authorList>
            <consortium name="EnsemblPlants"/>
        </authorList>
    </citation>
    <scope>IDENTIFICATION</scope>
</reference>
<evidence type="ECO:0000256" key="1">
    <source>
        <dbReference type="SAM" id="MobiDB-lite"/>
    </source>
</evidence>
<keyword evidence="3" id="KW-1185">Reference proteome</keyword>
<reference evidence="2" key="3">
    <citation type="journal article" date="2017" name="Nature">
        <title>Genome sequence of the progenitor of the wheat D genome Aegilops tauschii.</title>
        <authorList>
            <person name="Luo M.C."/>
            <person name="Gu Y.Q."/>
            <person name="Puiu D."/>
            <person name="Wang H."/>
            <person name="Twardziok S.O."/>
            <person name="Deal K.R."/>
            <person name="Huo N."/>
            <person name="Zhu T."/>
            <person name="Wang L."/>
            <person name="Wang Y."/>
            <person name="McGuire P.E."/>
            <person name="Liu S."/>
            <person name="Long H."/>
            <person name="Ramasamy R.K."/>
            <person name="Rodriguez J.C."/>
            <person name="Van S.L."/>
            <person name="Yuan L."/>
            <person name="Wang Z."/>
            <person name="Xia Z."/>
            <person name="Xiao L."/>
            <person name="Anderson O.D."/>
            <person name="Ouyang S."/>
            <person name="Liang Y."/>
            <person name="Zimin A.V."/>
            <person name="Pertea G."/>
            <person name="Qi P."/>
            <person name="Bennetzen J.L."/>
            <person name="Dai X."/>
            <person name="Dawson M.W."/>
            <person name="Muller H.G."/>
            <person name="Kugler K."/>
            <person name="Rivarola-Duarte L."/>
            <person name="Spannagl M."/>
            <person name="Mayer K.F.X."/>
            <person name="Lu F.H."/>
            <person name="Bevan M.W."/>
            <person name="Leroy P."/>
            <person name="Li P."/>
            <person name="You F.M."/>
            <person name="Sun Q."/>
            <person name="Liu Z."/>
            <person name="Lyons E."/>
            <person name="Wicker T."/>
            <person name="Salzberg S.L."/>
            <person name="Devos K.M."/>
            <person name="Dvorak J."/>
        </authorList>
    </citation>
    <scope>NUCLEOTIDE SEQUENCE [LARGE SCALE GENOMIC DNA]</scope>
    <source>
        <strain evidence="2">cv. AL8/78</strain>
    </source>
</reference>
<accession>A0A453FZ92</accession>
<feature type="region of interest" description="Disordered" evidence="1">
    <location>
        <begin position="48"/>
        <end position="69"/>
    </location>
</feature>
<reference evidence="2" key="5">
    <citation type="journal article" date="2021" name="G3 (Bethesda)">
        <title>Aegilops tauschii genome assembly Aet v5.0 features greater sequence contiguity and improved annotation.</title>
        <authorList>
            <person name="Wang L."/>
            <person name="Zhu T."/>
            <person name="Rodriguez J.C."/>
            <person name="Deal K.R."/>
            <person name="Dubcovsky J."/>
            <person name="McGuire P.E."/>
            <person name="Lux T."/>
            <person name="Spannagl M."/>
            <person name="Mayer K.F.X."/>
            <person name="Baldrich P."/>
            <person name="Meyers B.C."/>
            <person name="Huo N."/>
            <person name="Gu Y.Q."/>
            <person name="Zhou H."/>
            <person name="Devos K.M."/>
            <person name="Bennetzen J.L."/>
            <person name="Unver T."/>
            <person name="Budak H."/>
            <person name="Gulick P.J."/>
            <person name="Galiba G."/>
            <person name="Kalapos B."/>
            <person name="Nelson D.R."/>
            <person name="Li P."/>
            <person name="You F.M."/>
            <person name="Luo M.C."/>
            <person name="Dvorak J."/>
        </authorList>
    </citation>
    <scope>NUCLEOTIDE SEQUENCE [LARGE SCALE GENOMIC DNA]</scope>
    <source>
        <strain evidence="2">cv. AL8/78</strain>
    </source>
</reference>
<dbReference type="Proteomes" id="UP000015105">
    <property type="component" value="Chromosome 3D"/>
</dbReference>
<reference evidence="3" key="2">
    <citation type="journal article" date="2017" name="Nat. Plants">
        <title>The Aegilops tauschii genome reveals multiple impacts of transposons.</title>
        <authorList>
            <person name="Zhao G."/>
            <person name="Zou C."/>
            <person name="Li K."/>
            <person name="Wang K."/>
            <person name="Li T."/>
            <person name="Gao L."/>
            <person name="Zhang X."/>
            <person name="Wang H."/>
            <person name="Yang Z."/>
            <person name="Liu X."/>
            <person name="Jiang W."/>
            <person name="Mao L."/>
            <person name="Kong X."/>
            <person name="Jiao Y."/>
            <person name="Jia J."/>
        </authorList>
    </citation>
    <scope>NUCLEOTIDE SEQUENCE [LARGE SCALE GENOMIC DNA]</scope>
    <source>
        <strain evidence="3">cv. AL8/78</strain>
    </source>
</reference>
<dbReference type="STRING" id="200361.A0A453FZ92"/>
<protein>
    <submittedName>
        <fullName evidence="2">Uncharacterized protein</fullName>
    </submittedName>
</protein>
<dbReference type="Gramene" id="AET3Gv20832100.1">
    <property type="protein sequence ID" value="AET3Gv20832100.1"/>
    <property type="gene ID" value="AET3Gv20832100"/>
</dbReference>
<reference evidence="3" key="1">
    <citation type="journal article" date="2014" name="Science">
        <title>Ancient hybridizations among the ancestral genomes of bread wheat.</title>
        <authorList>
            <consortium name="International Wheat Genome Sequencing Consortium,"/>
            <person name="Marcussen T."/>
            <person name="Sandve S.R."/>
            <person name="Heier L."/>
            <person name="Spannagl M."/>
            <person name="Pfeifer M."/>
            <person name="Jakobsen K.S."/>
            <person name="Wulff B.B."/>
            <person name="Steuernagel B."/>
            <person name="Mayer K.F."/>
            <person name="Olsen O.A."/>
        </authorList>
    </citation>
    <scope>NUCLEOTIDE SEQUENCE [LARGE SCALE GENOMIC DNA]</scope>
    <source>
        <strain evidence="3">cv. AL8/78</strain>
    </source>
</reference>
<dbReference type="AlphaFoldDB" id="A0A453FZ92"/>
<dbReference type="EnsemblPlants" id="AET3Gv20832100.1">
    <property type="protein sequence ID" value="AET3Gv20832100.1"/>
    <property type="gene ID" value="AET3Gv20832100"/>
</dbReference>
<feature type="compositionally biased region" description="Gly residues" evidence="1">
    <location>
        <begin position="51"/>
        <end position="63"/>
    </location>
</feature>
<name>A0A453FZ92_AEGTS</name>
<proteinExistence type="predicted"/>
<organism evidence="2 3">
    <name type="scientific">Aegilops tauschii subsp. strangulata</name>
    <name type="common">Goatgrass</name>
    <dbReference type="NCBI Taxonomy" id="200361"/>
    <lineage>
        <taxon>Eukaryota</taxon>
        <taxon>Viridiplantae</taxon>
        <taxon>Streptophyta</taxon>
        <taxon>Embryophyta</taxon>
        <taxon>Tracheophyta</taxon>
        <taxon>Spermatophyta</taxon>
        <taxon>Magnoliopsida</taxon>
        <taxon>Liliopsida</taxon>
        <taxon>Poales</taxon>
        <taxon>Poaceae</taxon>
        <taxon>BOP clade</taxon>
        <taxon>Pooideae</taxon>
        <taxon>Triticodae</taxon>
        <taxon>Triticeae</taxon>
        <taxon>Triticinae</taxon>
        <taxon>Aegilops</taxon>
    </lineage>
</organism>
<evidence type="ECO:0000313" key="2">
    <source>
        <dbReference type="EnsemblPlants" id="AET3Gv20832100.1"/>
    </source>
</evidence>
<evidence type="ECO:0000313" key="3">
    <source>
        <dbReference type="Proteomes" id="UP000015105"/>
    </source>
</evidence>
<sequence length="69" mass="7080">MLDELQYSVCEVGHNFGSTNVDEFMSNIWNVEEFQAANGGGLVGTEVSPVVGGGGSRGGGDAGRSGLCR</sequence>